<keyword evidence="7" id="KW-1185">Reference proteome</keyword>
<dbReference type="InterPro" id="IPR050107">
    <property type="entry name" value="ABC_carbohydrate_import_ATPase"/>
</dbReference>
<dbReference type="CDD" id="cd03215">
    <property type="entry name" value="ABC_Carb_Monos_II"/>
    <property type="match status" value="1"/>
</dbReference>
<dbReference type="PROSITE" id="PS50893">
    <property type="entry name" value="ABC_TRANSPORTER_2"/>
    <property type="match status" value="2"/>
</dbReference>
<keyword evidence="4 6" id="KW-0067">ATP-binding</keyword>
<sequence length="509" mass="54939">MPVSKVGFQAVNLTKHFAGVPALAGISFDLKPGEIVGLVGHNGAGKSTLLKVLAGAHKHDGGELYLDGKSVVFSSPAEAISHGVSTVYQELSLIPNLTVQENIWLGRELSGIAGLRKAEMRKFAQQMLNEFHLEMDVDRSLGSYPVAARQMLEIAIAATKNTKYLLLDEPTTSLEGEQISRLLDYVKDIAKRKNVGVLLVDHKLDELYEVAHRIVALVDGKVILDADAGLISHEEVVRAIVGDDIADAQEKGMDTTRIGKTSGEVILSISDVHGPHLQGVSFDAREGQIIGLYGLVGAGRTELLRSLIGVEPIYSGEVELFRERYIPKNPADAMKCGFAYLTEERKIDGIVPGMSSPQNIALPVVTQFSTGGWINNARLSKMTSEFLNRLHVRGNTQGPIVALSGGNQQKVLIARTLAQQPKILLLDEPTKGVDIGVKSEIHSLLKSMVVDEGMTLIVSSSEEEEILELADVVTVFAHGKTVASAIPVENLTVAKLRELAWITTAESIS</sequence>
<keyword evidence="2" id="KW-0677">Repeat</keyword>
<accession>A0A1H2LBW0</accession>
<keyword evidence="1" id="KW-0813">Transport</keyword>
<organism evidence="6 7">
    <name type="scientific">Arcanobacterium phocae</name>
    <dbReference type="NCBI Taxonomy" id="131112"/>
    <lineage>
        <taxon>Bacteria</taxon>
        <taxon>Bacillati</taxon>
        <taxon>Actinomycetota</taxon>
        <taxon>Actinomycetes</taxon>
        <taxon>Actinomycetales</taxon>
        <taxon>Actinomycetaceae</taxon>
        <taxon>Arcanobacterium</taxon>
    </lineage>
</organism>
<dbReference type="SUPFAM" id="SSF52540">
    <property type="entry name" value="P-loop containing nucleoside triphosphate hydrolases"/>
    <property type="match status" value="2"/>
</dbReference>
<dbReference type="InterPro" id="IPR003593">
    <property type="entry name" value="AAA+_ATPase"/>
</dbReference>
<evidence type="ECO:0000256" key="4">
    <source>
        <dbReference type="ARBA" id="ARBA00022840"/>
    </source>
</evidence>
<dbReference type="STRING" id="131112.SAMN04489737_0431"/>
<evidence type="ECO:0000256" key="1">
    <source>
        <dbReference type="ARBA" id="ARBA00022448"/>
    </source>
</evidence>
<dbReference type="CDD" id="cd03216">
    <property type="entry name" value="ABC_Carb_Monos_I"/>
    <property type="match status" value="1"/>
</dbReference>
<dbReference type="InterPro" id="IPR003439">
    <property type="entry name" value="ABC_transporter-like_ATP-bd"/>
</dbReference>
<dbReference type="GO" id="GO:0005524">
    <property type="term" value="F:ATP binding"/>
    <property type="evidence" value="ECO:0007669"/>
    <property type="project" value="UniProtKB-KW"/>
</dbReference>
<dbReference type="Gene3D" id="3.40.50.300">
    <property type="entry name" value="P-loop containing nucleotide triphosphate hydrolases"/>
    <property type="match status" value="2"/>
</dbReference>
<dbReference type="PANTHER" id="PTHR43790">
    <property type="entry name" value="CARBOHYDRATE TRANSPORT ATP-BINDING PROTEIN MG119-RELATED"/>
    <property type="match status" value="1"/>
</dbReference>
<dbReference type="Pfam" id="PF00005">
    <property type="entry name" value="ABC_tran"/>
    <property type="match status" value="2"/>
</dbReference>
<dbReference type="EMBL" id="LT629804">
    <property type="protein sequence ID" value="SDU78332.1"/>
    <property type="molecule type" value="Genomic_DNA"/>
</dbReference>
<dbReference type="InterPro" id="IPR017871">
    <property type="entry name" value="ABC_transporter-like_CS"/>
</dbReference>
<dbReference type="PROSITE" id="PS00211">
    <property type="entry name" value="ABC_TRANSPORTER_1"/>
    <property type="match status" value="1"/>
</dbReference>
<feature type="domain" description="ABC transporter" evidence="5">
    <location>
        <begin position="253"/>
        <end position="503"/>
    </location>
</feature>
<protein>
    <submittedName>
        <fullName evidence="6">Monosaccharide ABC transporter ATP-binding protein, CUT2 family</fullName>
    </submittedName>
</protein>
<dbReference type="PANTHER" id="PTHR43790:SF9">
    <property type="entry name" value="GALACTOFURANOSE TRANSPORTER ATP-BINDING PROTEIN YTFR"/>
    <property type="match status" value="1"/>
</dbReference>
<evidence type="ECO:0000259" key="5">
    <source>
        <dbReference type="PROSITE" id="PS50893"/>
    </source>
</evidence>
<proteinExistence type="predicted"/>
<keyword evidence="3" id="KW-0547">Nucleotide-binding</keyword>
<name>A0A1H2LBW0_9ACTO</name>
<dbReference type="InterPro" id="IPR027417">
    <property type="entry name" value="P-loop_NTPase"/>
</dbReference>
<dbReference type="Proteomes" id="UP000214355">
    <property type="component" value="Chromosome I"/>
</dbReference>
<evidence type="ECO:0000313" key="6">
    <source>
        <dbReference type="EMBL" id="SDU78332.1"/>
    </source>
</evidence>
<evidence type="ECO:0000256" key="2">
    <source>
        <dbReference type="ARBA" id="ARBA00022737"/>
    </source>
</evidence>
<dbReference type="AlphaFoldDB" id="A0A1H2LBW0"/>
<dbReference type="OrthoDB" id="39350at2"/>
<evidence type="ECO:0000313" key="7">
    <source>
        <dbReference type="Proteomes" id="UP000214355"/>
    </source>
</evidence>
<dbReference type="GO" id="GO:0016887">
    <property type="term" value="F:ATP hydrolysis activity"/>
    <property type="evidence" value="ECO:0007669"/>
    <property type="project" value="InterPro"/>
</dbReference>
<evidence type="ECO:0000256" key="3">
    <source>
        <dbReference type="ARBA" id="ARBA00022741"/>
    </source>
</evidence>
<gene>
    <name evidence="6" type="ORF">SAMN04489737_0431</name>
</gene>
<dbReference type="SMART" id="SM00382">
    <property type="entry name" value="AAA"/>
    <property type="match status" value="2"/>
</dbReference>
<reference evidence="7" key="1">
    <citation type="submission" date="2016-10" db="EMBL/GenBank/DDBJ databases">
        <authorList>
            <person name="Varghese N."/>
            <person name="Submissions S."/>
        </authorList>
    </citation>
    <scope>NUCLEOTIDE SEQUENCE [LARGE SCALE GENOMIC DNA]</scope>
    <source>
        <strain evidence="7">DSM 10002</strain>
    </source>
</reference>
<feature type="domain" description="ABC transporter" evidence="5">
    <location>
        <begin position="8"/>
        <end position="244"/>
    </location>
</feature>